<evidence type="ECO:0000256" key="8">
    <source>
        <dbReference type="SAM" id="MobiDB-lite"/>
    </source>
</evidence>
<evidence type="ECO:0000256" key="9">
    <source>
        <dbReference type="SAM" id="Phobius"/>
    </source>
</evidence>
<keyword evidence="2" id="KW-0813">Transport</keyword>
<dbReference type="PROSITE" id="PS00211">
    <property type="entry name" value="ABC_TRANSPORTER_1"/>
    <property type="match status" value="1"/>
</dbReference>
<dbReference type="GO" id="GO:0005524">
    <property type="term" value="F:ATP binding"/>
    <property type="evidence" value="ECO:0007669"/>
    <property type="project" value="UniProtKB-KW"/>
</dbReference>
<dbReference type="GO" id="GO:0016887">
    <property type="term" value="F:ATP hydrolysis activity"/>
    <property type="evidence" value="ECO:0007669"/>
    <property type="project" value="InterPro"/>
</dbReference>
<comment type="subcellular location">
    <subcellularLocation>
        <location evidence="1">Membrane</location>
    </subcellularLocation>
</comment>
<keyword evidence="5" id="KW-0067">ATP-binding</keyword>
<dbReference type="PROSITE" id="PS50929">
    <property type="entry name" value="ABC_TM1F"/>
    <property type="match status" value="1"/>
</dbReference>
<dbReference type="GO" id="GO:0140359">
    <property type="term" value="F:ABC-type transporter activity"/>
    <property type="evidence" value="ECO:0007669"/>
    <property type="project" value="InterPro"/>
</dbReference>
<sequence>MSKRVAKKHQFDHGSGFTRTLVRAECIITQLIFEHSLRIRVKAETDAGTPSATPNPSTPVTPYASSVADTSSSEGDGITPSTGGHQSELTGSTEVETEHSREETIRASSSSVRSDASKKGKSKASPKSVKEELESPDGSSSDNLVGKINNLVTTDLSNIVDSRDFLLVLLYIPLQITLCTVFLYNFLGWSAFVGLFTILVLLPIPGYVAKHIQDVQVVRLKATDARVQTVTETMNVLRMIKLFGWEKKMDEKVAEKRNKELVWIWKRQILDLINGNIKCTVIMKQELSASTVFSTMTVFDMLRDQLHMVFYSINQVVAGKVSIDRVNDFLQNANSFSQKESIDLFPREFPPTEEIGLRDATFVWSSDTEGSLTPSKRKFSLRIEDEVIFKRGQINLIIGPTGSGKTSLLMALLGEMHYLPSGPNSWCNLPRSSGIAYAAQESWVQNETIRDNIVFGAPFDEGRYKKVLYQCSLERDLTLFEAGDQTEVGEKGLTLSGGQKARITLARAIYSRAEIILLDDVLAALDVHTAKWIVEKCFAGDLVQGRTVLLVVRHIQPNSRLNVAFNLQPQTHNVAMARPVAGFVVSLAIDGTVQSQGSVSDALSKDDLLIEEIKKEEQGIAKVESEVDSPPPADEKSTDGKLIVAEEIEEGHVSFSARELSISHASLIPKF</sequence>
<dbReference type="SMART" id="SM00382">
    <property type="entry name" value="AAA"/>
    <property type="match status" value="1"/>
</dbReference>
<keyword evidence="6 9" id="KW-1133">Transmembrane helix</keyword>
<evidence type="ECO:0000256" key="7">
    <source>
        <dbReference type="ARBA" id="ARBA00023136"/>
    </source>
</evidence>
<dbReference type="Pfam" id="PF00005">
    <property type="entry name" value="ABC_tran"/>
    <property type="match status" value="1"/>
</dbReference>
<feature type="compositionally biased region" description="Polar residues" evidence="8">
    <location>
        <begin position="48"/>
        <end position="94"/>
    </location>
</feature>
<evidence type="ECO:0000256" key="4">
    <source>
        <dbReference type="ARBA" id="ARBA00022741"/>
    </source>
</evidence>
<feature type="domain" description="ABC transmembrane type-1" evidence="11">
    <location>
        <begin position="142"/>
        <end position="273"/>
    </location>
</feature>
<keyword evidence="7 9" id="KW-0472">Membrane</keyword>
<dbReference type="AlphaFoldDB" id="A0A9P7GNS8"/>
<dbReference type="Gene3D" id="3.40.50.300">
    <property type="entry name" value="P-loop containing nucleotide triphosphate hydrolases"/>
    <property type="match status" value="1"/>
</dbReference>
<dbReference type="OrthoDB" id="6500128at2759"/>
<evidence type="ECO:0000313" key="12">
    <source>
        <dbReference type="EMBL" id="KAG5653498.1"/>
    </source>
</evidence>
<reference evidence="12" key="1">
    <citation type="submission" date="2021-02" db="EMBL/GenBank/DDBJ databases">
        <authorList>
            <person name="Nieuwenhuis M."/>
            <person name="Van De Peppel L.J.J."/>
        </authorList>
    </citation>
    <scope>NUCLEOTIDE SEQUENCE</scope>
    <source>
        <strain evidence="12">D49</strain>
    </source>
</reference>
<name>A0A9P7GNS8_9AGAR</name>
<proteinExistence type="predicted"/>
<feature type="domain" description="ABC transporter" evidence="10">
    <location>
        <begin position="355"/>
        <end position="615"/>
    </location>
</feature>
<dbReference type="InterPro" id="IPR003593">
    <property type="entry name" value="AAA+_ATPase"/>
</dbReference>
<protein>
    <submittedName>
        <fullName evidence="12">Uncharacterized protein</fullName>
    </submittedName>
</protein>
<reference evidence="12" key="2">
    <citation type="submission" date="2021-10" db="EMBL/GenBank/DDBJ databases">
        <title>Phylogenomics reveals ancestral predisposition of the termite-cultivated fungus Termitomyces towards a domesticated lifestyle.</title>
        <authorList>
            <person name="Auxier B."/>
            <person name="Grum-Grzhimaylo A."/>
            <person name="Cardenas M.E."/>
            <person name="Lodge J.D."/>
            <person name="Laessoe T."/>
            <person name="Pedersen O."/>
            <person name="Smith M.E."/>
            <person name="Kuyper T.W."/>
            <person name="Franco-Molano E.A."/>
            <person name="Baroni T.J."/>
            <person name="Aanen D.K."/>
        </authorList>
    </citation>
    <scope>NUCLEOTIDE SEQUENCE</scope>
    <source>
        <strain evidence="12">D49</strain>
    </source>
</reference>
<dbReference type="CDD" id="cd03250">
    <property type="entry name" value="ABCC_MRP_domain1"/>
    <property type="match status" value="1"/>
</dbReference>
<dbReference type="InterPro" id="IPR036640">
    <property type="entry name" value="ABC1_TM_sf"/>
</dbReference>
<comment type="caution">
    <text evidence="12">The sequence shown here is derived from an EMBL/GenBank/DDBJ whole genome shotgun (WGS) entry which is preliminary data.</text>
</comment>
<dbReference type="SUPFAM" id="SSF52540">
    <property type="entry name" value="P-loop containing nucleoside triphosphate hydrolases"/>
    <property type="match status" value="1"/>
</dbReference>
<dbReference type="PANTHER" id="PTHR24223:SF356">
    <property type="entry name" value="ATP-BINDING CASSETTE TRANSPORTER ABC4"/>
    <property type="match status" value="1"/>
</dbReference>
<feature type="compositionally biased region" description="Basic and acidic residues" evidence="8">
    <location>
        <begin position="96"/>
        <end position="105"/>
    </location>
</feature>
<feature type="region of interest" description="Disordered" evidence="8">
    <location>
        <begin position="45"/>
        <end position="141"/>
    </location>
</feature>
<evidence type="ECO:0000256" key="5">
    <source>
        <dbReference type="ARBA" id="ARBA00022840"/>
    </source>
</evidence>
<evidence type="ECO:0000256" key="1">
    <source>
        <dbReference type="ARBA" id="ARBA00004370"/>
    </source>
</evidence>
<gene>
    <name evidence="12" type="ORF">H0H81_012708</name>
</gene>
<feature type="region of interest" description="Disordered" evidence="8">
    <location>
        <begin position="620"/>
        <end position="640"/>
    </location>
</feature>
<dbReference type="CDD" id="cd18596">
    <property type="entry name" value="ABC_6TM_VMR1_D1_like"/>
    <property type="match status" value="1"/>
</dbReference>
<dbReference type="GO" id="GO:0016020">
    <property type="term" value="C:membrane"/>
    <property type="evidence" value="ECO:0007669"/>
    <property type="project" value="UniProtKB-SubCell"/>
</dbReference>
<organism evidence="12 13">
    <name type="scientific">Sphagnurus paluster</name>
    <dbReference type="NCBI Taxonomy" id="117069"/>
    <lineage>
        <taxon>Eukaryota</taxon>
        <taxon>Fungi</taxon>
        <taxon>Dikarya</taxon>
        <taxon>Basidiomycota</taxon>
        <taxon>Agaricomycotina</taxon>
        <taxon>Agaricomycetes</taxon>
        <taxon>Agaricomycetidae</taxon>
        <taxon>Agaricales</taxon>
        <taxon>Tricholomatineae</taxon>
        <taxon>Lyophyllaceae</taxon>
        <taxon>Sphagnurus</taxon>
    </lineage>
</organism>
<evidence type="ECO:0000256" key="3">
    <source>
        <dbReference type="ARBA" id="ARBA00022692"/>
    </source>
</evidence>
<keyword evidence="3 9" id="KW-0812">Transmembrane</keyword>
<keyword evidence="4" id="KW-0547">Nucleotide-binding</keyword>
<evidence type="ECO:0000256" key="6">
    <source>
        <dbReference type="ARBA" id="ARBA00022989"/>
    </source>
</evidence>
<dbReference type="InterPro" id="IPR050173">
    <property type="entry name" value="ABC_transporter_C-like"/>
</dbReference>
<dbReference type="Pfam" id="PF00664">
    <property type="entry name" value="ABC_membrane"/>
    <property type="match status" value="1"/>
</dbReference>
<dbReference type="EMBL" id="JABCKI010000049">
    <property type="protein sequence ID" value="KAG5653498.1"/>
    <property type="molecule type" value="Genomic_DNA"/>
</dbReference>
<dbReference type="Proteomes" id="UP000717328">
    <property type="component" value="Unassembled WGS sequence"/>
</dbReference>
<evidence type="ECO:0000313" key="13">
    <source>
        <dbReference type="Proteomes" id="UP000717328"/>
    </source>
</evidence>
<dbReference type="InterPro" id="IPR003439">
    <property type="entry name" value="ABC_transporter-like_ATP-bd"/>
</dbReference>
<keyword evidence="13" id="KW-1185">Reference proteome</keyword>
<dbReference type="PANTHER" id="PTHR24223">
    <property type="entry name" value="ATP-BINDING CASSETTE SUB-FAMILY C"/>
    <property type="match status" value="1"/>
</dbReference>
<dbReference type="InterPro" id="IPR011527">
    <property type="entry name" value="ABC1_TM_dom"/>
</dbReference>
<dbReference type="Gene3D" id="1.20.1560.10">
    <property type="entry name" value="ABC transporter type 1, transmembrane domain"/>
    <property type="match status" value="1"/>
</dbReference>
<dbReference type="InterPro" id="IPR027417">
    <property type="entry name" value="P-loop_NTPase"/>
</dbReference>
<evidence type="ECO:0000256" key="2">
    <source>
        <dbReference type="ARBA" id="ARBA00022448"/>
    </source>
</evidence>
<feature type="transmembrane region" description="Helical" evidence="9">
    <location>
        <begin position="189"/>
        <end position="209"/>
    </location>
</feature>
<dbReference type="InterPro" id="IPR017871">
    <property type="entry name" value="ABC_transporter-like_CS"/>
</dbReference>
<evidence type="ECO:0000259" key="11">
    <source>
        <dbReference type="PROSITE" id="PS50929"/>
    </source>
</evidence>
<accession>A0A9P7GNS8</accession>
<dbReference type="SUPFAM" id="SSF90123">
    <property type="entry name" value="ABC transporter transmembrane region"/>
    <property type="match status" value="1"/>
</dbReference>
<evidence type="ECO:0000259" key="10">
    <source>
        <dbReference type="PROSITE" id="PS50893"/>
    </source>
</evidence>
<dbReference type="PROSITE" id="PS50893">
    <property type="entry name" value="ABC_TRANSPORTER_2"/>
    <property type="match status" value="1"/>
</dbReference>